<proteinExistence type="predicted"/>
<accession>A0A1I8B7Z4</accession>
<evidence type="ECO:0000313" key="1">
    <source>
        <dbReference type="Proteomes" id="UP000095281"/>
    </source>
</evidence>
<dbReference type="WBParaSite" id="MhA1_Contig1628.frz3.gene5">
    <property type="protein sequence ID" value="MhA1_Contig1628.frz3.gene5"/>
    <property type="gene ID" value="MhA1_Contig1628.frz3.gene5"/>
</dbReference>
<protein>
    <submittedName>
        <fullName evidence="2">Uncharacterized protein</fullName>
    </submittedName>
</protein>
<reference evidence="2" key="1">
    <citation type="submission" date="2016-11" db="UniProtKB">
        <authorList>
            <consortium name="WormBaseParasite"/>
        </authorList>
    </citation>
    <scope>IDENTIFICATION</scope>
</reference>
<sequence>MKGQKLFLNNSRQNILKNSTKINEEEFFIDYAMLSYEDIYDEAIYYFWDNCYYEEEQFEEYCYMDKISSPINAKFDEEELFEVEFFVDDIIDSQGNKIVNISRNIRMCLKMFLCGKTIQGNTKDIKAISKALDAHYDISNYYLDGLCNDTIKRKQLGLELKEANITINFDGKDLAGYSHDNICEIDIWDWNEYSELEFSLPIFNNYCIFFDYYLQQVAFAPRKKKEIKWSPC</sequence>
<organism evidence="1 2">
    <name type="scientific">Meloidogyne hapla</name>
    <name type="common">Root-knot nematode worm</name>
    <dbReference type="NCBI Taxonomy" id="6305"/>
    <lineage>
        <taxon>Eukaryota</taxon>
        <taxon>Metazoa</taxon>
        <taxon>Ecdysozoa</taxon>
        <taxon>Nematoda</taxon>
        <taxon>Chromadorea</taxon>
        <taxon>Rhabditida</taxon>
        <taxon>Tylenchina</taxon>
        <taxon>Tylenchomorpha</taxon>
        <taxon>Tylenchoidea</taxon>
        <taxon>Meloidogynidae</taxon>
        <taxon>Meloidogyninae</taxon>
        <taxon>Meloidogyne</taxon>
    </lineage>
</organism>
<evidence type="ECO:0000313" key="2">
    <source>
        <dbReference type="WBParaSite" id="MhA1_Contig1628.frz3.gene5"/>
    </source>
</evidence>
<dbReference type="AlphaFoldDB" id="A0A1I8B7Z4"/>
<name>A0A1I8B7Z4_MELHA</name>
<dbReference type="Proteomes" id="UP000095281">
    <property type="component" value="Unplaced"/>
</dbReference>
<keyword evidence="1" id="KW-1185">Reference proteome</keyword>